<dbReference type="PROSITE" id="PS51257">
    <property type="entry name" value="PROKAR_LIPOPROTEIN"/>
    <property type="match status" value="1"/>
</dbReference>
<reference evidence="1" key="2">
    <citation type="submission" date="2021-04" db="EMBL/GenBank/DDBJ databases">
        <authorList>
            <person name="Zhang T."/>
            <person name="Zhang Y."/>
            <person name="Lu D."/>
            <person name="Zuo D."/>
            <person name="Du Z."/>
        </authorList>
    </citation>
    <scope>NUCLEOTIDE SEQUENCE</scope>
    <source>
        <strain evidence="1">JR1</strain>
    </source>
</reference>
<gene>
    <name evidence="1" type="ORF">KDU71_02280</name>
</gene>
<dbReference type="Proteomes" id="UP000679220">
    <property type="component" value="Unassembled WGS sequence"/>
</dbReference>
<dbReference type="RefSeq" id="WP_212188276.1">
    <property type="nucleotide sequence ID" value="NZ_JAGTAR010000002.1"/>
</dbReference>
<proteinExistence type="predicted"/>
<comment type="caution">
    <text evidence="1">The sequence shown here is derived from an EMBL/GenBank/DDBJ whole genome shotgun (WGS) entry which is preliminary data.</text>
</comment>
<dbReference type="SUPFAM" id="SSF110296">
    <property type="entry name" value="Oligoxyloglucan reducing end-specific cellobiohydrolase"/>
    <property type="match status" value="1"/>
</dbReference>
<dbReference type="AlphaFoldDB" id="A0A941EZM2"/>
<evidence type="ECO:0000313" key="2">
    <source>
        <dbReference type="Proteomes" id="UP000679220"/>
    </source>
</evidence>
<dbReference type="EMBL" id="JAGTAR010000002">
    <property type="protein sequence ID" value="MBR8534371.1"/>
    <property type="molecule type" value="Genomic_DNA"/>
</dbReference>
<evidence type="ECO:0000313" key="1">
    <source>
        <dbReference type="EMBL" id="MBR8534371.1"/>
    </source>
</evidence>
<name>A0A941EZM2_9BACT</name>
<sequence>MTEVNRILVFVMIVMLLSACYKSDNKFEHGNFVYPATLGEWKKIEIPGRDVIQAVYGSIDDTLVAMTCYDLYYSVDKGKSWKHTFKTNHGLSSFHFQNDTIMAYEGYIGQNIEGESGIEFQQAGLSPLVYSIDYGQRWNLGMPAQYHEVHPLIGNVYDAKRKVNYRVKDVLNGSENFAEIEYQVIQKICDDEFTQVAFPLKCYIENLYIDKEDRLYVCLGHYWKFYKEISDGKISIERPGVIYYIDIKKLQ</sequence>
<organism evidence="1 2">
    <name type="scientific">Carboxylicivirga sediminis</name>
    <dbReference type="NCBI Taxonomy" id="2006564"/>
    <lineage>
        <taxon>Bacteria</taxon>
        <taxon>Pseudomonadati</taxon>
        <taxon>Bacteroidota</taxon>
        <taxon>Bacteroidia</taxon>
        <taxon>Marinilabiliales</taxon>
        <taxon>Marinilabiliaceae</taxon>
        <taxon>Carboxylicivirga</taxon>
    </lineage>
</organism>
<protein>
    <submittedName>
        <fullName evidence="1">Uncharacterized protein</fullName>
    </submittedName>
</protein>
<reference evidence="1" key="1">
    <citation type="journal article" date="2018" name="Int. J. Syst. Evol. Microbiol.">
        <title>Carboxylicivirga sediminis sp. nov., isolated from coastal sediment.</title>
        <authorList>
            <person name="Wang F.Q."/>
            <person name="Ren L.H."/>
            <person name="Zou R.J."/>
            <person name="Sun Y.Z."/>
            <person name="Liu X.J."/>
            <person name="Jiang F."/>
            <person name="Liu L.J."/>
        </authorList>
    </citation>
    <scope>NUCLEOTIDE SEQUENCE</scope>
    <source>
        <strain evidence="1">JR1</strain>
    </source>
</reference>
<keyword evidence="2" id="KW-1185">Reference proteome</keyword>
<accession>A0A941EZM2</accession>